<accession>A0ABY7ZIX7</accession>
<proteinExistence type="predicted"/>
<dbReference type="SMART" id="SM00860">
    <property type="entry name" value="SMI1_KNR4"/>
    <property type="match status" value="1"/>
</dbReference>
<dbReference type="SUPFAM" id="SSF160631">
    <property type="entry name" value="SMI1/KNR4-like"/>
    <property type="match status" value="1"/>
</dbReference>
<dbReference type="EMBL" id="CP118615">
    <property type="protein sequence ID" value="WDZ82227.1"/>
    <property type="molecule type" value="Genomic_DNA"/>
</dbReference>
<reference evidence="2 3" key="1">
    <citation type="submission" date="2023-02" db="EMBL/GenBank/DDBJ databases">
        <authorList>
            <person name="Mo P."/>
        </authorList>
    </citation>
    <scope>NUCLEOTIDE SEQUENCE [LARGE SCALE GENOMIC DNA]</scope>
    <source>
        <strain evidence="2 3">HUAS 3</strain>
    </source>
</reference>
<evidence type="ECO:0000259" key="1">
    <source>
        <dbReference type="SMART" id="SM00860"/>
    </source>
</evidence>
<gene>
    <name evidence="2" type="ORF">PVK37_17125</name>
</gene>
<dbReference type="InterPro" id="IPR018958">
    <property type="entry name" value="Knr4/Smi1-like_dom"/>
</dbReference>
<evidence type="ECO:0000313" key="2">
    <source>
        <dbReference type="EMBL" id="WDZ82227.1"/>
    </source>
</evidence>
<evidence type="ECO:0000313" key="3">
    <source>
        <dbReference type="Proteomes" id="UP001219605"/>
    </source>
</evidence>
<name>A0ABY7ZIX7_9ACTN</name>
<protein>
    <recommendedName>
        <fullName evidence="1">Knr4/Smi1-like domain-containing protein</fullName>
    </recommendedName>
</protein>
<organism evidence="2 3">
    <name type="scientific">Micromonospora cathayae</name>
    <dbReference type="NCBI Taxonomy" id="3028804"/>
    <lineage>
        <taxon>Bacteria</taxon>
        <taxon>Bacillati</taxon>
        <taxon>Actinomycetota</taxon>
        <taxon>Actinomycetes</taxon>
        <taxon>Micromonosporales</taxon>
        <taxon>Micromonosporaceae</taxon>
        <taxon>Micromonospora</taxon>
    </lineage>
</organism>
<dbReference type="RefSeq" id="WP_275028420.1">
    <property type="nucleotide sequence ID" value="NZ_CP118615.1"/>
</dbReference>
<keyword evidence="3" id="KW-1185">Reference proteome</keyword>
<feature type="domain" description="Knr4/Smi1-like" evidence="1">
    <location>
        <begin position="48"/>
        <end position="195"/>
    </location>
</feature>
<sequence>MDDPVAHRPDDLAGRLARVAANLRAAAAMPGEPLMFGAQEHRFRLGPPLAEETVVAFERRHRVRLPADYRGFVTTVGHGGPGRFGGAGPYYGLHPLDEWDGCLLGHPDPGALARPFPVEPGRTYRDWLSEVAPGDDDEPYLGTLALGDHGCGYLSLLVVSGPTRGRVTDNCPGPQGPTFTGDADFLSWYERWLDAVLSGARHFR</sequence>
<dbReference type="InterPro" id="IPR037883">
    <property type="entry name" value="Knr4/Smi1-like_sf"/>
</dbReference>
<dbReference type="Proteomes" id="UP001219605">
    <property type="component" value="Chromosome"/>
</dbReference>